<keyword evidence="5" id="KW-1185">Reference proteome</keyword>
<reference evidence="4 6" key="2">
    <citation type="submission" date="2016-10" db="EMBL/GenBank/DDBJ databases">
        <authorList>
            <person name="de Groot N.N."/>
        </authorList>
    </citation>
    <scope>NUCLEOTIDE SEQUENCE [LARGE SCALE GENOMIC DNA]</scope>
    <source>
        <strain evidence="4 6">DSM 25947</strain>
    </source>
</reference>
<dbReference type="InterPro" id="IPR036249">
    <property type="entry name" value="Thioredoxin-like_sf"/>
</dbReference>
<evidence type="ECO:0000313" key="3">
    <source>
        <dbReference type="EMBL" id="AHW61642.1"/>
    </source>
</evidence>
<evidence type="ECO:0000259" key="2">
    <source>
        <dbReference type="PROSITE" id="PS51352"/>
    </source>
</evidence>
<dbReference type="Proteomes" id="UP000023772">
    <property type="component" value="Chromosome"/>
</dbReference>
<gene>
    <name evidence="3" type="ORF">FH5T_05610</name>
    <name evidence="4" type="ORF">SAMN05444285_10845</name>
</gene>
<keyword evidence="1" id="KW-1133">Transmembrane helix</keyword>
<dbReference type="AlphaFoldDB" id="X5DM26"/>
<organism evidence="4 6">
    <name type="scientific">Draconibacterium orientale</name>
    <dbReference type="NCBI Taxonomy" id="1168034"/>
    <lineage>
        <taxon>Bacteria</taxon>
        <taxon>Pseudomonadati</taxon>
        <taxon>Bacteroidota</taxon>
        <taxon>Bacteroidia</taxon>
        <taxon>Marinilabiliales</taxon>
        <taxon>Prolixibacteraceae</taxon>
        <taxon>Draconibacterium</taxon>
    </lineage>
</organism>
<reference evidence="3 5" key="1">
    <citation type="submission" date="2014-03" db="EMBL/GenBank/DDBJ databases">
        <title>Complete genome sequence of a deeply braunched marine Bacteroidia bacterium Draconibacterium orientale type strain FH5T.</title>
        <authorList>
            <person name="Li X."/>
            <person name="Wang X."/>
            <person name="Xie Z."/>
            <person name="Du Z."/>
            <person name="Chen G."/>
        </authorList>
    </citation>
    <scope>NUCLEOTIDE SEQUENCE [LARGE SCALE GENOMIC DNA]</scope>
    <source>
        <strain evidence="3 5">FH5</strain>
    </source>
</reference>
<dbReference type="EMBL" id="FOHT01000008">
    <property type="protein sequence ID" value="SET22331.1"/>
    <property type="molecule type" value="Genomic_DNA"/>
</dbReference>
<dbReference type="GO" id="GO:0016209">
    <property type="term" value="F:antioxidant activity"/>
    <property type="evidence" value="ECO:0007669"/>
    <property type="project" value="InterPro"/>
</dbReference>
<dbReference type="OrthoDB" id="662072at2"/>
<dbReference type="RefSeq" id="WP_038556529.1">
    <property type="nucleotide sequence ID" value="NZ_FOHT01000008.1"/>
</dbReference>
<accession>X5DM26</accession>
<dbReference type="HOGENOM" id="CLU_131488_0_0_10"/>
<protein>
    <submittedName>
        <fullName evidence="4">Peroxiredoxin</fullName>
    </submittedName>
</protein>
<dbReference type="Gene3D" id="3.40.30.10">
    <property type="entry name" value="Glutaredoxin"/>
    <property type="match status" value="1"/>
</dbReference>
<evidence type="ECO:0000313" key="6">
    <source>
        <dbReference type="Proteomes" id="UP000181981"/>
    </source>
</evidence>
<dbReference type="InterPro" id="IPR000866">
    <property type="entry name" value="AhpC/TSA"/>
</dbReference>
<evidence type="ECO:0000313" key="5">
    <source>
        <dbReference type="Proteomes" id="UP000023772"/>
    </source>
</evidence>
<feature type="transmembrane region" description="Helical" evidence="1">
    <location>
        <begin position="7"/>
        <end position="25"/>
    </location>
</feature>
<dbReference type="Proteomes" id="UP000181981">
    <property type="component" value="Unassembled WGS sequence"/>
</dbReference>
<proteinExistence type="predicted"/>
<dbReference type="STRING" id="1168034.FH5T_05610"/>
<dbReference type="GO" id="GO:0016491">
    <property type="term" value="F:oxidoreductase activity"/>
    <property type="evidence" value="ECO:0007669"/>
    <property type="project" value="InterPro"/>
</dbReference>
<feature type="domain" description="Thioredoxin" evidence="2">
    <location>
        <begin position="35"/>
        <end position="176"/>
    </location>
</feature>
<evidence type="ECO:0000313" key="4">
    <source>
        <dbReference type="EMBL" id="SET22331.1"/>
    </source>
</evidence>
<dbReference type="Pfam" id="PF00578">
    <property type="entry name" value="AhpC-TSA"/>
    <property type="match status" value="1"/>
</dbReference>
<dbReference type="EMBL" id="CP007451">
    <property type="protein sequence ID" value="AHW61642.1"/>
    <property type="molecule type" value="Genomic_DNA"/>
</dbReference>
<dbReference type="eggNOG" id="COG0526">
    <property type="taxonomic scope" value="Bacteria"/>
</dbReference>
<sequence>MRKIIKYLVIVIIGIVVAYLIVQVISKYNEKKEAEIRIQTLPDAAFASVFGDSINLQDFDSDQSLILIYFHPECEHCQYEAKEIGLRADEFNNCQLVMITPDDSLVRIEKFCEQYHLQEIDNLEVLLDRDSKFERSFGKAVLPSVYIYDKGQKLKKQFLGETKPEAITAEIGSDSDTLFFRE</sequence>
<name>X5DM26_9BACT</name>
<keyword evidence="1" id="KW-0472">Membrane</keyword>
<evidence type="ECO:0000256" key="1">
    <source>
        <dbReference type="SAM" id="Phobius"/>
    </source>
</evidence>
<keyword evidence="1" id="KW-0812">Transmembrane</keyword>
<dbReference type="SUPFAM" id="SSF52833">
    <property type="entry name" value="Thioredoxin-like"/>
    <property type="match status" value="1"/>
</dbReference>
<dbReference type="PROSITE" id="PS51352">
    <property type="entry name" value="THIOREDOXIN_2"/>
    <property type="match status" value="1"/>
</dbReference>
<dbReference type="InterPro" id="IPR013766">
    <property type="entry name" value="Thioredoxin_domain"/>
</dbReference>
<dbReference type="KEGG" id="dori:FH5T_05610"/>